<dbReference type="PANTHER" id="PTHR33745">
    <property type="entry name" value="RSBT ANTAGONIST PROTEIN RSBS-RELATED"/>
    <property type="match status" value="1"/>
</dbReference>
<name>A0ABV8X8T5_9LACT</name>
<feature type="domain" description="STAS" evidence="2">
    <location>
        <begin position="166"/>
        <end position="277"/>
    </location>
</feature>
<dbReference type="InterPro" id="IPR051932">
    <property type="entry name" value="Bact_StressResp_Reg"/>
</dbReference>
<reference evidence="4" key="1">
    <citation type="journal article" date="2019" name="Int. J. Syst. Evol. Microbiol.">
        <title>The Global Catalogue of Microorganisms (GCM) 10K type strain sequencing project: providing services to taxonomists for standard genome sequencing and annotation.</title>
        <authorList>
            <consortium name="The Broad Institute Genomics Platform"/>
            <consortium name="The Broad Institute Genome Sequencing Center for Infectious Disease"/>
            <person name="Wu L."/>
            <person name="Ma J."/>
        </authorList>
    </citation>
    <scope>NUCLEOTIDE SEQUENCE [LARGE SCALE GENOMIC DNA]</scope>
    <source>
        <strain evidence="4">CCUG 59778</strain>
    </source>
</reference>
<dbReference type="InterPro" id="IPR002645">
    <property type="entry name" value="STAS_dom"/>
</dbReference>
<keyword evidence="4" id="KW-1185">Reference proteome</keyword>
<dbReference type="Pfam" id="PF01740">
    <property type="entry name" value="STAS"/>
    <property type="match status" value="1"/>
</dbReference>
<dbReference type="PANTHER" id="PTHR33745:SF3">
    <property type="entry name" value="RSBT CO-ANTAGONIST PROTEIN RSBRC"/>
    <property type="match status" value="1"/>
</dbReference>
<proteinExistence type="predicted"/>
<evidence type="ECO:0000256" key="1">
    <source>
        <dbReference type="ARBA" id="ARBA00022553"/>
    </source>
</evidence>
<evidence type="ECO:0000313" key="3">
    <source>
        <dbReference type="EMBL" id="MFC4411444.1"/>
    </source>
</evidence>
<evidence type="ECO:0000259" key="2">
    <source>
        <dbReference type="PROSITE" id="PS50801"/>
    </source>
</evidence>
<dbReference type="PROSITE" id="PS50801">
    <property type="entry name" value="STAS"/>
    <property type="match status" value="1"/>
</dbReference>
<sequence length="281" mass="31577">MENELKLIGETLLEKKFKLAKEIHETRLSEISIEQRQTIPSSIEEKITEIRANFIGLFGEFLIQNVQEEVATEQIENWAKEASDYVFKLGVSLDEALKDTILYRTYIRKVIEEVVLEHDMSVRTLFATCRIVDPMLDHAVYCFSLTFVQYYTANLENAKKLFIELSVPVVPLSKEIAVLPLVGNIDTERASLLMENTMREVGKLKVTNLILDLSGVAIVDTMVAQQIFNLSSALKLLGVQTIITGVRPEIAQTAVSLGLDFSDQITRGSLQQALTNVKLAL</sequence>
<comment type="caution">
    <text evidence="3">The sequence shown here is derived from an EMBL/GenBank/DDBJ whole genome shotgun (WGS) entry which is preliminary data.</text>
</comment>
<keyword evidence="1" id="KW-0597">Phosphoprotein</keyword>
<dbReference type="EMBL" id="JBHSEC010000020">
    <property type="protein sequence ID" value="MFC4411444.1"/>
    <property type="molecule type" value="Genomic_DNA"/>
</dbReference>
<gene>
    <name evidence="3" type="ORF">ACFOZY_13530</name>
</gene>
<dbReference type="SUPFAM" id="SSF52091">
    <property type="entry name" value="SpoIIaa-like"/>
    <property type="match status" value="1"/>
</dbReference>
<dbReference type="Proteomes" id="UP001595817">
    <property type="component" value="Unassembled WGS sequence"/>
</dbReference>
<dbReference type="RefSeq" id="WP_378156400.1">
    <property type="nucleotide sequence ID" value="NZ_JBHSEC010000020.1"/>
</dbReference>
<dbReference type="Gene3D" id="3.30.750.24">
    <property type="entry name" value="STAS domain"/>
    <property type="match status" value="1"/>
</dbReference>
<accession>A0ABV8X8T5</accession>
<evidence type="ECO:0000313" key="4">
    <source>
        <dbReference type="Proteomes" id="UP001595817"/>
    </source>
</evidence>
<organism evidence="3 4">
    <name type="scientific">Chungangia koreensis</name>
    <dbReference type="NCBI Taxonomy" id="752657"/>
    <lineage>
        <taxon>Bacteria</taxon>
        <taxon>Bacillati</taxon>
        <taxon>Bacillota</taxon>
        <taxon>Bacilli</taxon>
        <taxon>Lactobacillales</taxon>
        <taxon>Chungangia</taxon>
    </lineage>
</organism>
<protein>
    <submittedName>
        <fullName evidence="3">STAS domain-containing protein</fullName>
    </submittedName>
</protein>
<dbReference type="CDD" id="cd07041">
    <property type="entry name" value="STAS_RsbR_RsbS_like"/>
    <property type="match status" value="1"/>
</dbReference>
<dbReference type="InterPro" id="IPR036513">
    <property type="entry name" value="STAS_dom_sf"/>
</dbReference>